<dbReference type="EMBL" id="LYQW01000043">
    <property type="protein sequence ID" value="OXC21484.1"/>
    <property type="molecule type" value="Genomic_DNA"/>
</dbReference>
<dbReference type="Proteomes" id="UP000198437">
    <property type="component" value="Unassembled WGS sequence"/>
</dbReference>
<dbReference type="AlphaFoldDB" id="A0A854PK20"/>
<gene>
    <name evidence="1" type="ORF">AYP82_01670</name>
</gene>
<sequence length="69" mass="7581">MSLTGIITPTTSPNGPQLIGVKLNGDLGNMDNKVFTIAQMMSIKRLQQLIKKFFNMFAKLAIQSITLPT</sequence>
<name>A0A854PK20_9LACO</name>
<reference evidence="1 2" key="1">
    <citation type="submission" date="2016-05" db="EMBL/GenBank/DDBJ databases">
        <authorList>
            <person name="Johnson T.J."/>
            <person name="Youmans B.P."/>
            <person name="Case K.A."/>
        </authorList>
    </citation>
    <scope>NUCLEOTIDE SEQUENCE [LARGE SCALE GENOMIC DNA]</scope>
    <source>
        <strain evidence="1 2">UMNLC6</strain>
    </source>
</reference>
<organism evidence="1 2">
    <name type="scientific">Lactobacillus crispatus</name>
    <dbReference type="NCBI Taxonomy" id="47770"/>
    <lineage>
        <taxon>Bacteria</taxon>
        <taxon>Bacillati</taxon>
        <taxon>Bacillota</taxon>
        <taxon>Bacilli</taxon>
        <taxon>Lactobacillales</taxon>
        <taxon>Lactobacillaceae</taxon>
        <taxon>Lactobacillus</taxon>
    </lineage>
</organism>
<accession>A0A854PK20</accession>
<proteinExistence type="predicted"/>
<comment type="caution">
    <text evidence="1">The sequence shown here is derived from an EMBL/GenBank/DDBJ whole genome shotgun (WGS) entry which is preliminary data.</text>
</comment>
<protein>
    <submittedName>
        <fullName evidence="1">Uncharacterized protein</fullName>
    </submittedName>
</protein>
<evidence type="ECO:0000313" key="1">
    <source>
        <dbReference type="EMBL" id="OXC21484.1"/>
    </source>
</evidence>
<evidence type="ECO:0000313" key="2">
    <source>
        <dbReference type="Proteomes" id="UP000198437"/>
    </source>
</evidence>